<gene>
    <name evidence="13" type="primary">QRFPR</name>
    <name evidence="13" type="ORF">BLAG_LOCUS6674</name>
</gene>
<proteinExistence type="inferred from homology"/>
<evidence type="ECO:0000256" key="4">
    <source>
        <dbReference type="ARBA" id="ARBA00022989"/>
    </source>
</evidence>
<dbReference type="PROSITE" id="PS50262">
    <property type="entry name" value="G_PROTEIN_RECEP_F1_2"/>
    <property type="match status" value="1"/>
</dbReference>
<evidence type="ECO:0000256" key="3">
    <source>
        <dbReference type="ARBA" id="ARBA00022692"/>
    </source>
</evidence>
<feature type="domain" description="G-protein coupled receptors family 1 profile" evidence="12">
    <location>
        <begin position="58"/>
        <end position="391"/>
    </location>
</feature>
<feature type="compositionally biased region" description="Low complexity" evidence="10">
    <location>
        <begin position="10"/>
        <end position="21"/>
    </location>
</feature>
<dbReference type="GO" id="GO:0004983">
    <property type="term" value="F:neuropeptide Y receptor activity"/>
    <property type="evidence" value="ECO:0007669"/>
    <property type="project" value="InterPro"/>
</dbReference>
<dbReference type="InterPro" id="IPR000276">
    <property type="entry name" value="GPCR_Rhodpsn"/>
</dbReference>
<feature type="transmembrane region" description="Helical" evidence="11">
    <location>
        <begin position="161"/>
        <end position="183"/>
    </location>
</feature>
<dbReference type="CDD" id="cd15001">
    <property type="entry name" value="7tmA_GPRnna14-like"/>
    <property type="match status" value="1"/>
</dbReference>
<name>A0A8J9YY90_BRALA</name>
<comment type="subcellular location">
    <subcellularLocation>
        <location evidence="1">Membrane</location>
        <topology evidence="1">Multi-pass membrane protein</topology>
    </subcellularLocation>
</comment>
<keyword evidence="7 9" id="KW-0675">Receptor</keyword>
<evidence type="ECO:0000313" key="13">
    <source>
        <dbReference type="EMBL" id="CAH1243869.1"/>
    </source>
</evidence>
<evidence type="ECO:0000256" key="6">
    <source>
        <dbReference type="ARBA" id="ARBA00023136"/>
    </source>
</evidence>
<evidence type="ECO:0000256" key="11">
    <source>
        <dbReference type="SAM" id="Phobius"/>
    </source>
</evidence>
<feature type="region of interest" description="Disordered" evidence="10">
    <location>
        <begin position="1"/>
        <end position="22"/>
    </location>
</feature>
<dbReference type="OrthoDB" id="2132067at2759"/>
<keyword evidence="4 11" id="KW-1133">Transmembrane helix</keyword>
<protein>
    <submittedName>
        <fullName evidence="13">QRFPR protein</fullName>
    </submittedName>
</protein>
<evidence type="ECO:0000313" key="14">
    <source>
        <dbReference type="Proteomes" id="UP000838412"/>
    </source>
</evidence>
<dbReference type="PRINTS" id="PR01012">
    <property type="entry name" value="NRPEPTIDEYR"/>
</dbReference>
<keyword evidence="3 9" id="KW-0812">Transmembrane</keyword>
<feature type="transmembrane region" description="Helical" evidence="11">
    <location>
        <begin position="45"/>
        <end position="67"/>
    </location>
</feature>
<dbReference type="SUPFAM" id="SSF81321">
    <property type="entry name" value="Family A G protein-coupled receptor-like"/>
    <property type="match status" value="1"/>
</dbReference>
<dbReference type="PROSITE" id="PS00237">
    <property type="entry name" value="G_PROTEIN_RECEP_F1_1"/>
    <property type="match status" value="1"/>
</dbReference>
<dbReference type="SMART" id="SM01381">
    <property type="entry name" value="7TM_GPCR_Srsx"/>
    <property type="match status" value="1"/>
</dbReference>
<organism evidence="13 14">
    <name type="scientific">Branchiostoma lanceolatum</name>
    <name type="common">Common lancelet</name>
    <name type="synonym">Amphioxus lanceolatum</name>
    <dbReference type="NCBI Taxonomy" id="7740"/>
    <lineage>
        <taxon>Eukaryota</taxon>
        <taxon>Metazoa</taxon>
        <taxon>Chordata</taxon>
        <taxon>Cephalochordata</taxon>
        <taxon>Leptocardii</taxon>
        <taxon>Amphioxiformes</taxon>
        <taxon>Branchiostomatidae</taxon>
        <taxon>Branchiostoma</taxon>
    </lineage>
</organism>
<dbReference type="PRINTS" id="PR00237">
    <property type="entry name" value="GPCRRHODOPSN"/>
</dbReference>
<dbReference type="Pfam" id="PF00001">
    <property type="entry name" value="7tm_1"/>
    <property type="match status" value="1"/>
</dbReference>
<evidence type="ECO:0000256" key="8">
    <source>
        <dbReference type="ARBA" id="ARBA00023224"/>
    </source>
</evidence>
<comment type="similarity">
    <text evidence="2 9">Belongs to the G-protein coupled receptor 1 family.</text>
</comment>
<dbReference type="PANTHER" id="PTHR45695:SF15">
    <property type="entry name" value="OPSIN RH2"/>
    <property type="match status" value="1"/>
</dbReference>
<feature type="transmembrane region" description="Helical" evidence="11">
    <location>
        <begin position="336"/>
        <end position="362"/>
    </location>
</feature>
<dbReference type="EMBL" id="OV696698">
    <property type="protein sequence ID" value="CAH1243869.1"/>
    <property type="molecule type" value="Genomic_DNA"/>
</dbReference>
<evidence type="ECO:0000256" key="7">
    <source>
        <dbReference type="ARBA" id="ARBA00023170"/>
    </source>
</evidence>
<feature type="transmembrane region" description="Helical" evidence="11">
    <location>
        <begin position="374"/>
        <end position="394"/>
    </location>
</feature>
<reference evidence="13" key="1">
    <citation type="submission" date="2022-01" db="EMBL/GenBank/DDBJ databases">
        <authorList>
            <person name="Braso-Vives M."/>
        </authorList>
    </citation>
    <scope>NUCLEOTIDE SEQUENCE</scope>
</reference>
<dbReference type="AlphaFoldDB" id="A0A8J9YY90"/>
<keyword evidence="14" id="KW-1185">Reference proteome</keyword>
<dbReference type="Proteomes" id="UP000838412">
    <property type="component" value="Chromosome 13"/>
</dbReference>
<evidence type="ECO:0000256" key="9">
    <source>
        <dbReference type="RuleBase" id="RU000688"/>
    </source>
</evidence>
<dbReference type="InterPro" id="IPR017452">
    <property type="entry name" value="GPCR_Rhodpsn_7TM"/>
</dbReference>
<dbReference type="InterPro" id="IPR000611">
    <property type="entry name" value="NPY_rcpt"/>
</dbReference>
<dbReference type="Gene3D" id="1.20.1070.10">
    <property type="entry name" value="Rhodopsin 7-helix transmembrane proteins"/>
    <property type="match status" value="1"/>
</dbReference>
<evidence type="ECO:0000256" key="1">
    <source>
        <dbReference type="ARBA" id="ARBA00004141"/>
    </source>
</evidence>
<evidence type="ECO:0000259" key="12">
    <source>
        <dbReference type="PROSITE" id="PS50262"/>
    </source>
</evidence>
<sequence>MAAPGDFESTETNVSNSTESNGTVPEPYVGAAAILGNLPVSVPTILTYAVCFLLGTVGNVLVVFSVARFRRLRSTTNYLLGNLATADLLIVALCVPVKAAEFFLPSWELGGFLCKATALLQFLSVICSVLTLTCISIERYYGILHPMKARAMFMYGKARRAVAVIWVLSLLLASPSLVVQGLVEYDWGTGDTIYHCQQVWSSVVYQRLYVLYGLLVLFVLPLVIMVFSYGCIIREIVHRRRGQSSESEHEENAVPGDSKGKRTSFRRFSEHLRRTLHHPEGVDATNDTPRGSTMTSAALLLETITQGNADETSSACRKPPCQVLGDENGLQIIKMLLVVMAVFVSCWGPLLILHTLVTFNLLDEHTQQVYAMRIAFRLLSYLNSCANPVCYAFMSRSFRISFRQAMSPCGTGRSSNRGGNRASARRFLAAKLPIPEVFVEELDEPSLAEGYSVQRTQGTPLGTPIGTPFGTPIGTPLGTPDRQSLRGASSDGELHHQLKSAEGALDHEEGMGALGLAYEKVNGQVHLEGSVFCVTQNALSFVTSV</sequence>
<evidence type="ECO:0000256" key="2">
    <source>
        <dbReference type="ARBA" id="ARBA00010663"/>
    </source>
</evidence>
<keyword evidence="6 11" id="KW-0472">Membrane</keyword>
<feature type="transmembrane region" description="Helical" evidence="11">
    <location>
        <begin position="209"/>
        <end position="232"/>
    </location>
</feature>
<dbReference type="PANTHER" id="PTHR45695">
    <property type="entry name" value="LEUCOKININ RECEPTOR-RELATED"/>
    <property type="match status" value="1"/>
</dbReference>
<accession>A0A8J9YY90</accession>
<keyword evidence="5 9" id="KW-0297">G-protein coupled receptor</keyword>
<keyword evidence="8 9" id="KW-0807">Transducer</keyword>
<feature type="transmembrane region" description="Helical" evidence="11">
    <location>
        <begin position="79"/>
        <end position="99"/>
    </location>
</feature>
<evidence type="ECO:0000256" key="5">
    <source>
        <dbReference type="ARBA" id="ARBA00023040"/>
    </source>
</evidence>
<feature type="transmembrane region" description="Helical" evidence="11">
    <location>
        <begin position="119"/>
        <end position="141"/>
    </location>
</feature>
<evidence type="ECO:0000256" key="10">
    <source>
        <dbReference type="SAM" id="MobiDB-lite"/>
    </source>
</evidence>
<dbReference type="GO" id="GO:0005886">
    <property type="term" value="C:plasma membrane"/>
    <property type="evidence" value="ECO:0007669"/>
    <property type="project" value="TreeGrafter"/>
</dbReference>